<accession>A0AAE3MAG1</accession>
<feature type="domain" description="SPOR" evidence="1">
    <location>
        <begin position="68"/>
        <end position="140"/>
    </location>
</feature>
<name>A0AAE3MAG1_9BACT</name>
<evidence type="ECO:0000313" key="3">
    <source>
        <dbReference type="Proteomes" id="UP001207408"/>
    </source>
</evidence>
<keyword evidence="3" id="KW-1185">Reference proteome</keyword>
<gene>
    <name evidence="2" type="ORF">OM074_01420</name>
</gene>
<evidence type="ECO:0000313" key="2">
    <source>
        <dbReference type="EMBL" id="MCW3804261.1"/>
    </source>
</evidence>
<reference evidence="2" key="1">
    <citation type="submission" date="2022-10" db="EMBL/GenBank/DDBJ databases">
        <authorList>
            <person name="Yu W.X."/>
        </authorList>
    </citation>
    <scope>NUCLEOTIDE SEQUENCE</scope>
    <source>
        <strain evidence="2">D04</strain>
    </source>
</reference>
<organism evidence="2 3">
    <name type="scientific">Plebeiibacterium marinum</name>
    <dbReference type="NCBI Taxonomy" id="2992111"/>
    <lineage>
        <taxon>Bacteria</taxon>
        <taxon>Pseudomonadati</taxon>
        <taxon>Bacteroidota</taxon>
        <taxon>Bacteroidia</taxon>
        <taxon>Marinilabiliales</taxon>
        <taxon>Marinilabiliaceae</taxon>
        <taxon>Plebeiibacterium</taxon>
    </lineage>
</organism>
<comment type="caution">
    <text evidence="2">The sequence shown here is derived from an EMBL/GenBank/DDBJ whole genome shotgun (WGS) entry which is preliminary data.</text>
</comment>
<dbReference type="InterPro" id="IPR007730">
    <property type="entry name" value="SPOR-like_dom"/>
</dbReference>
<dbReference type="RefSeq" id="WP_301197486.1">
    <property type="nucleotide sequence ID" value="NZ_JAPDPI010000002.1"/>
</dbReference>
<protein>
    <submittedName>
        <fullName evidence="2">SPOR domain-containing protein</fullName>
    </submittedName>
</protein>
<proteinExistence type="predicted"/>
<dbReference type="Pfam" id="PF05036">
    <property type="entry name" value="SPOR"/>
    <property type="match status" value="1"/>
</dbReference>
<dbReference type="AlphaFoldDB" id="A0AAE3MAG1"/>
<dbReference type="EMBL" id="JAPDPI010000002">
    <property type="protein sequence ID" value="MCW3804261.1"/>
    <property type="molecule type" value="Genomic_DNA"/>
</dbReference>
<evidence type="ECO:0000259" key="1">
    <source>
        <dbReference type="Pfam" id="PF05036"/>
    </source>
</evidence>
<dbReference type="Proteomes" id="UP001207408">
    <property type="component" value="Unassembled WGS sequence"/>
</dbReference>
<dbReference type="GO" id="GO:0042834">
    <property type="term" value="F:peptidoglycan binding"/>
    <property type="evidence" value="ECO:0007669"/>
    <property type="project" value="InterPro"/>
</dbReference>
<sequence length="151" mass="17118">MIRIVFVIIVGFVCSFAVAQNKSGQEFFSNLSEQKEGEGFLSISQPEDIQDLVGIHLDCNKRAGGVDGFRIQLFLGSGKDAKKQAGEVKAKVLELFPEEKIYLMYEAPFWRIQVGDFRSKSESLQLYRELKKEFPSCYPVPVDNIQMSNLK</sequence>